<proteinExistence type="predicted"/>
<sequence>MVADSNSQIAWHRAQIRKQREALKHLETARFTVGEIARSKAAGRTRETVAELKRKIRESEAIVAAHERQTRRPMTTDHQTLASAQWSNWNARGSSNT</sequence>
<dbReference type="KEGG" id="bsei:KMZ68_07365"/>
<gene>
    <name evidence="2" type="ORF">KMZ68_07365</name>
</gene>
<dbReference type="AlphaFoldDB" id="A0A975NS24"/>
<evidence type="ECO:0000313" key="3">
    <source>
        <dbReference type="Proteomes" id="UP000680805"/>
    </source>
</evidence>
<dbReference type="EMBL" id="CP076135">
    <property type="protein sequence ID" value="QWG19641.1"/>
    <property type="molecule type" value="Genomic_DNA"/>
</dbReference>
<dbReference type="RefSeq" id="WP_215615152.1">
    <property type="nucleotide sequence ID" value="NZ_CP076135.1"/>
</dbReference>
<organism evidence="2 3">
    <name type="scientific">Bradyrhizobium sediminis</name>
    <dbReference type="NCBI Taxonomy" id="2840469"/>
    <lineage>
        <taxon>Bacteria</taxon>
        <taxon>Pseudomonadati</taxon>
        <taxon>Pseudomonadota</taxon>
        <taxon>Alphaproteobacteria</taxon>
        <taxon>Hyphomicrobiales</taxon>
        <taxon>Nitrobacteraceae</taxon>
        <taxon>Bradyrhizobium</taxon>
    </lineage>
</organism>
<feature type="compositionally biased region" description="Polar residues" evidence="1">
    <location>
        <begin position="72"/>
        <end position="97"/>
    </location>
</feature>
<evidence type="ECO:0000256" key="1">
    <source>
        <dbReference type="SAM" id="MobiDB-lite"/>
    </source>
</evidence>
<protein>
    <submittedName>
        <fullName evidence="2">Uncharacterized protein</fullName>
    </submittedName>
</protein>
<feature type="region of interest" description="Disordered" evidence="1">
    <location>
        <begin position="68"/>
        <end position="97"/>
    </location>
</feature>
<name>A0A975NS24_9BRAD</name>
<dbReference type="Proteomes" id="UP000680805">
    <property type="component" value="Chromosome"/>
</dbReference>
<accession>A0A975NS24</accession>
<evidence type="ECO:0000313" key="2">
    <source>
        <dbReference type="EMBL" id="QWG19641.1"/>
    </source>
</evidence>
<reference evidence="2" key="1">
    <citation type="submission" date="2021-06" db="EMBL/GenBank/DDBJ databases">
        <title>Bradyrhizobium sp. S2-11-2 Genome sequencing.</title>
        <authorList>
            <person name="Jin L."/>
        </authorList>
    </citation>
    <scope>NUCLEOTIDE SEQUENCE</scope>
    <source>
        <strain evidence="2">S2-11-2</strain>
    </source>
</reference>